<evidence type="ECO:0000256" key="6">
    <source>
        <dbReference type="PROSITE-ProRule" id="PRU00244"/>
    </source>
</evidence>
<evidence type="ECO:0000313" key="11">
    <source>
        <dbReference type="EMBL" id="MDR4126629.1"/>
    </source>
</evidence>
<dbReference type="Proteomes" id="UP001232156">
    <property type="component" value="Unassembled WGS sequence"/>
</dbReference>
<dbReference type="CDD" id="cd00082">
    <property type="entry name" value="HisKA"/>
    <property type="match status" value="1"/>
</dbReference>
<dbReference type="PANTHER" id="PTHR43047">
    <property type="entry name" value="TWO-COMPONENT HISTIDINE PROTEIN KINASE"/>
    <property type="match status" value="1"/>
</dbReference>
<evidence type="ECO:0000256" key="4">
    <source>
        <dbReference type="ARBA" id="ARBA00022679"/>
    </source>
</evidence>
<sequence length="703" mass="75905">MRATSCHAYWFSPGWAVPVFGLPAQIGYSTDLTLLSILPALLASWLALRILAQRTVTATQLTASGALVGAGIGAMHYMGMAAMETQLAMRYEPTTFALSIVVAVALAILALRVRFGIQRSRMSRPARVLLSGSALGLAIAGMHYTGMAAVRFIGEPGEAVTGLVLNPTYASLALSSFTITVAVLVVAVNGLIHAQELYRRMEEGSSRLRATLATAVDGIITINSRGIIQDFNRSAERLFGWSAEEVIGRNISVLMPEPYQSAHDGYLENCLQSGRPKIIGIGREVVGLRKDGTHMPMRLAVGRVELPGELLFVGFVSDISDRIELEASLREAAENAKQAAAAKGTFLANMSHEIRTPMNSIIGFTELLLQTDLAPTQRSHLETIRQASRSLLRLINDILDTTKMEKGRLELETTDFSLRALARQLEASLRLTAQEKGLEFITRYPDAMPEHFRGDPLRVLQILTNLVGNALKFTEKGSVEVVFAYDEGTIHVQVRDTGIGMTPEQVASTFSPFTQADASISRRFGGTGLGTTIARQLVEQMGGDIDVESVLGQGSTFHVRLPLPQGVAPQTGLEETDLFALPTLNTLAADIADLADDRQRPHRRGGMVGPPAADAPRPPRGSMPQGGSATTHQALQRLLAVVRRNELDDAALAAVCTALEHAGEHISAQRLRAALDAFEFRVAATLFEQLMARQPNEYAGSIS</sequence>
<dbReference type="SUPFAM" id="SSF55874">
    <property type="entry name" value="ATPase domain of HSP90 chaperone/DNA topoisomerase II/histidine kinase"/>
    <property type="match status" value="1"/>
</dbReference>
<feature type="transmembrane region" description="Helical" evidence="6">
    <location>
        <begin position="127"/>
        <end position="149"/>
    </location>
</feature>
<keyword evidence="4" id="KW-0808">Transferase</keyword>
<keyword evidence="6" id="KW-0472">Membrane</keyword>
<dbReference type="SMART" id="SM00388">
    <property type="entry name" value="HisKA"/>
    <property type="match status" value="1"/>
</dbReference>
<feature type="domain" description="MHYT" evidence="10">
    <location>
        <begin position="1"/>
        <end position="153"/>
    </location>
</feature>
<dbReference type="InterPro" id="IPR000014">
    <property type="entry name" value="PAS"/>
</dbReference>
<evidence type="ECO:0000256" key="5">
    <source>
        <dbReference type="ARBA" id="ARBA00022777"/>
    </source>
</evidence>
<evidence type="ECO:0000259" key="8">
    <source>
        <dbReference type="PROSITE" id="PS50109"/>
    </source>
</evidence>
<dbReference type="Gene3D" id="3.30.450.20">
    <property type="entry name" value="PAS domain"/>
    <property type="match status" value="1"/>
</dbReference>
<dbReference type="Pfam" id="PF02518">
    <property type="entry name" value="HATPase_c"/>
    <property type="match status" value="1"/>
</dbReference>
<keyword evidence="12" id="KW-1185">Reference proteome</keyword>
<dbReference type="PROSITE" id="PS50924">
    <property type="entry name" value="MHYT"/>
    <property type="match status" value="1"/>
</dbReference>
<feature type="domain" description="Histidine kinase" evidence="8">
    <location>
        <begin position="349"/>
        <end position="565"/>
    </location>
</feature>
<dbReference type="PROSITE" id="PS50109">
    <property type="entry name" value="HIS_KIN"/>
    <property type="match status" value="1"/>
</dbReference>
<dbReference type="InterPro" id="IPR003661">
    <property type="entry name" value="HisK_dim/P_dom"/>
</dbReference>
<feature type="transmembrane region" description="Helical" evidence="6">
    <location>
        <begin position="95"/>
        <end position="115"/>
    </location>
</feature>
<feature type="region of interest" description="Disordered" evidence="7">
    <location>
        <begin position="598"/>
        <end position="630"/>
    </location>
</feature>
<dbReference type="InterPro" id="IPR005330">
    <property type="entry name" value="MHYT_dom"/>
</dbReference>
<dbReference type="PROSITE" id="PS50112">
    <property type="entry name" value="PAS"/>
    <property type="match status" value="1"/>
</dbReference>
<keyword evidence="3" id="KW-0597">Phosphoprotein</keyword>
<dbReference type="Pfam" id="PF00989">
    <property type="entry name" value="PAS"/>
    <property type="match status" value="1"/>
</dbReference>
<comment type="caution">
    <text evidence="11">The sequence shown here is derived from an EMBL/GenBank/DDBJ whole genome shotgun (WGS) entry which is preliminary data.</text>
</comment>
<comment type="catalytic activity">
    <reaction evidence="1">
        <text>ATP + protein L-histidine = ADP + protein N-phospho-L-histidine.</text>
        <dbReference type="EC" id="2.7.13.3"/>
    </reaction>
</comment>
<evidence type="ECO:0000256" key="1">
    <source>
        <dbReference type="ARBA" id="ARBA00000085"/>
    </source>
</evidence>
<proteinExistence type="predicted"/>
<feature type="transmembrane region" description="Helical" evidence="6">
    <location>
        <begin position="32"/>
        <end position="52"/>
    </location>
</feature>
<dbReference type="SMART" id="SM00091">
    <property type="entry name" value="PAS"/>
    <property type="match status" value="1"/>
</dbReference>
<dbReference type="PRINTS" id="PR00344">
    <property type="entry name" value="BCTRLSENSOR"/>
</dbReference>
<dbReference type="InterPro" id="IPR003594">
    <property type="entry name" value="HATPase_dom"/>
</dbReference>
<gene>
    <name evidence="11" type="ORF">Q8947_11625</name>
</gene>
<dbReference type="EMBL" id="JAUZQE010000030">
    <property type="protein sequence ID" value="MDR4126629.1"/>
    <property type="molecule type" value="Genomic_DNA"/>
</dbReference>
<keyword evidence="6" id="KW-0812">Transmembrane</keyword>
<dbReference type="Gene3D" id="1.10.287.130">
    <property type="match status" value="1"/>
</dbReference>
<reference evidence="11 12" key="1">
    <citation type="submission" date="2023-08" db="EMBL/GenBank/DDBJ databases">
        <title>Alcaligenaceae gen. nov., a novel taxon isolated from the sludge of Yixing Pesticide Factory.</title>
        <authorList>
            <person name="Ruan L."/>
        </authorList>
    </citation>
    <scope>NUCLEOTIDE SEQUENCE [LARGE SCALE GENOMIC DNA]</scope>
    <source>
        <strain evidence="11 12">LG-2</strain>
    </source>
</reference>
<accession>A0ABU1D853</accession>
<keyword evidence="5" id="KW-0418">Kinase</keyword>
<dbReference type="RefSeq" id="WP_347287350.1">
    <property type="nucleotide sequence ID" value="NZ_JAUZQE010000030.1"/>
</dbReference>
<protein>
    <recommendedName>
        <fullName evidence="2">histidine kinase</fullName>
        <ecNumber evidence="2">2.7.13.3</ecNumber>
    </recommendedName>
</protein>
<dbReference type="EC" id="2.7.13.3" evidence="2"/>
<dbReference type="InterPro" id="IPR036890">
    <property type="entry name" value="HATPase_C_sf"/>
</dbReference>
<dbReference type="SUPFAM" id="SSF55785">
    <property type="entry name" value="PYP-like sensor domain (PAS domain)"/>
    <property type="match status" value="1"/>
</dbReference>
<organism evidence="11 12">
    <name type="scientific">Yanghanlia caeni</name>
    <dbReference type="NCBI Taxonomy" id="3064283"/>
    <lineage>
        <taxon>Bacteria</taxon>
        <taxon>Pseudomonadati</taxon>
        <taxon>Pseudomonadota</taxon>
        <taxon>Betaproteobacteria</taxon>
        <taxon>Burkholderiales</taxon>
        <taxon>Alcaligenaceae</taxon>
        <taxon>Yanghanlia</taxon>
    </lineage>
</organism>
<evidence type="ECO:0000259" key="10">
    <source>
        <dbReference type="PROSITE" id="PS50924"/>
    </source>
</evidence>
<dbReference type="InterPro" id="IPR036097">
    <property type="entry name" value="HisK_dim/P_sf"/>
</dbReference>
<name>A0ABU1D853_9BURK</name>
<feature type="domain" description="PAS" evidence="9">
    <location>
        <begin position="204"/>
        <end position="274"/>
    </location>
</feature>
<dbReference type="InterPro" id="IPR004358">
    <property type="entry name" value="Sig_transdc_His_kin-like_C"/>
</dbReference>
<keyword evidence="6" id="KW-1133">Transmembrane helix</keyword>
<dbReference type="InterPro" id="IPR035965">
    <property type="entry name" value="PAS-like_dom_sf"/>
</dbReference>
<dbReference type="SUPFAM" id="SSF47384">
    <property type="entry name" value="Homodimeric domain of signal transducing histidine kinase"/>
    <property type="match status" value="1"/>
</dbReference>
<evidence type="ECO:0000256" key="3">
    <source>
        <dbReference type="ARBA" id="ARBA00022553"/>
    </source>
</evidence>
<feature type="transmembrane region" description="Helical" evidence="6">
    <location>
        <begin position="64"/>
        <end position="83"/>
    </location>
</feature>
<dbReference type="Gene3D" id="3.30.565.10">
    <property type="entry name" value="Histidine kinase-like ATPase, C-terminal domain"/>
    <property type="match status" value="1"/>
</dbReference>
<evidence type="ECO:0000259" key="9">
    <source>
        <dbReference type="PROSITE" id="PS50112"/>
    </source>
</evidence>
<evidence type="ECO:0000256" key="2">
    <source>
        <dbReference type="ARBA" id="ARBA00012438"/>
    </source>
</evidence>
<dbReference type="PANTHER" id="PTHR43047:SF64">
    <property type="entry name" value="HISTIDINE KINASE CONTAINING CHEY-HOMOLOGOUS RECEIVER DOMAIN AND PAS DOMAIN-RELATED"/>
    <property type="match status" value="1"/>
</dbReference>
<dbReference type="InterPro" id="IPR005467">
    <property type="entry name" value="His_kinase_dom"/>
</dbReference>
<dbReference type="SMART" id="SM00387">
    <property type="entry name" value="HATPase_c"/>
    <property type="match status" value="1"/>
</dbReference>
<dbReference type="CDD" id="cd16922">
    <property type="entry name" value="HATPase_EvgS-ArcB-TorS-like"/>
    <property type="match status" value="1"/>
</dbReference>
<dbReference type="NCBIfam" id="TIGR00229">
    <property type="entry name" value="sensory_box"/>
    <property type="match status" value="1"/>
</dbReference>
<evidence type="ECO:0000256" key="7">
    <source>
        <dbReference type="SAM" id="MobiDB-lite"/>
    </source>
</evidence>
<evidence type="ECO:0000313" key="12">
    <source>
        <dbReference type="Proteomes" id="UP001232156"/>
    </source>
</evidence>
<dbReference type="CDD" id="cd00130">
    <property type="entry name" value="PAS"/>
    <property type="match status" value="1"/>
</dbReference>
<dbReference type="InterPro" id="IPR013767">
    <property type="entry name" value="PAS_fold"/>
</dbReference>
<feature type="transmembrane region" description="Helical" evidence="6">
    <location>
        <begin position="169"/>
        <end position="192"/>
    </location>
</feature>
<comment type="caution">
    <text evidence="6">Lacks conserved residue(s) required for the propagation of feature annotation.</text>
</comment>
<dbReference type="Pfam" id="PF00512">
    <property type="entry name" value="HisKA"/>
    <property type="match status" value="1"/>
</dbReference>
<dbReference type="Pfam" id="PF03707">
    <property type="entry name" value="MHYT"/>
    <property type="match status" value="3"/>
</dbReference>